<reference evidence="2" key="1">
    <citation type="journal article" date="2006" name="PLoS Biol.">
        <title>Macronuclear genome sequence of the ciliate Tetrahymena thermophila, a model eukaryote.</title>
        <authorList>
            <person name="Eisen J.A."/>
            <person name="Coyne R.S."/>
            <person name="Wu M."/>
            <person name="Wu D."/>
            <person name="Thiagarajan M."/>
            <person name="Wortman J.R."/>
            <person name="Badger J.H."/>
            <person name="Ren Q."/>
            <person name="Amedeo P."/>
            <person name="Jones K.M."/>
            <person name="Tallon L.J."/>
            <person name="Delcher A.L."/>
            <person name="Salzberg S.L."/>
            <person name="Silva J.C."/>
            <person name="Haas B.J."/>
            <person name="Majoros W.H."/>
            <person name="Farzad M."/>
            <person name="Carlton J.M."/>
            <person name="Smith R.K. Jr."/>
            <person name="Garg J."/>
            <person name="Pearlman R.E."/>
            <person name="Karrer K.M."/>
            <person name="Sun L."/>
            <person name="Manning G."/>
            <person name="Elde N.C."/>
            <person name="Turkewitz A.P."/>
            <person name="Asai D.J."/>
            <person name="Wilkes D.E."/>
            <person name="Wang Y."/>
            <person name="Cai H."/>
            <person name="Collins K."/>
            <person name="Stewart B.A."/>
            <person name="Lee S.R."/>
            <person name="Wilamowska K."/>
            <person name="Weinberg Z."/>
            <person name="Ruzzo W.L."/>
            <person name="Wloga D."/>
            <person name="Gaertig J."/>
            <person name="Frankel J."/>
            <person name="Tsao C.-C."/>
            <person name="Gorovsky M.A."/>
            <person name="Keeling P.J."/>
            <person name="Waller R.F."/>
            <person name="Patron N.J."/>
            <person name="Cherry J.M."/>
            <person name="Stover N.A."/>
            <person name="Krieger C.J."/>
            <person name="del Toro C."/>
            <person name="Ryder H.F."/>
            <person name="Williamson S.C."/>
            <person name="Barbeau R.A."/>
            <person name="Hamilton E.P."/>
            <person name="Orias E."/>
        </authorList>
    </citation>
    <scope>NUCLEOTIDE SEQUENCE [LARGE SCALE GENOMIC DNA]</scope>
    <source>
        <strain evidence="2">SB210</strain>
    </source>
</reference>
<dbReference type="InterPro" id="IPR016181">
    <property type="entry name" value="Acyl_CoA_acyltransferase"/>
</dbReference>
<evidence type="ECO:0000313" key="2">
    <source>
        <dbReference type="Proteomes" id="UP000009168"/>
    </source>
</evidence>
<dbReference type="PANTHER" id="PTHR43610">
    <property type="entry name" value="BLL6696 PROTEIN"/>
    <property type="match status" value="1"/>
</dbReference>
<dbReference type="Gene3D" id="3.40.630.30">
    <property type="match status" value="1"/>
</dbReference>
<keyword evidence="2" id="KW-1185">Reference proteome</keyword>
<dbReference type="InParanoid" id="I7MF58"/>
<dbReference type="PANTHER" id="PTHR43610:SF1">
    <property type="entry name" value="N-ACETYLTRANSFERASE DOMAIN-CONTAINING PROTEIN"/>
    <property type="match status" value="1"/>
</dbReference>
<name>I7MF58_TETTS</name>
<gene>
    <name evidence="1" type="ORF">TTHERM_00133430</name>
</gene>
<dbReference type="KEGG" id="tet:TTHERM_00133430"/>
<dbReference type="AlphaFoldDB" id="I7MF58"/>
<dbReference type="RefSeq" id="XP_001019622.2">
    <property type="nucleotide sequence ID" value="XM_001019622.2"/>
</dbReference>
<accession>I7MF58</accession>
<proteinExistence type="predicted"/>
<dbReference type="Proteomes" id="UP000009168">
    <property type="component" value="Unassembled WGS sequence"/>
</dbReference>
<evidence type="ECO:0000313" key="1">
    <source>
        <dbReference type="EMBL" id="EAR99377.2"/>
    </source>
</evidence>
<protein>
    <recommendedName>
        <fullName evidence="3">GNAT family acetyltransferase</fullName>
    </recommendedName>
</protein>
<organism evidence="1 2">
    <name type="scientific">Tetrahymena thermophila (strain SB210)</name>
    <dbReference type="NCBI Taxonomy" id="312017"/>
    <lineage>
        <taxon>Eukaryota</taxon>
        <taxon>Sar</taxon>
        <taxon>Alveolata</taxon>
        <taxon>Ciliophora</taxon>
        <taxon>Intramacronucleata</taxon>
        <taxon>Oligohymenophorea</taxon>
        <taxon>Hymenostomatida</taxon>
        <taxon>Tetrahymenina</taxon>
        <taxon>Tetrahymenidae</taxon>
        <taxon>Tetrahymena</taxon>
    </lineage>
</organism>
<dbReference type="OrthoDB" id="41238at2759"/>
<sequence>MDQMHLSKVLCMTKLLIPQARVEFHINNKNQASRASVEYYGAKLEGIIRNDCFRYNGENVDTALYSMLPEDYENIKEKLSAY</sequence>
<evidence type="ECO:0008006" key="3">
    <source>
        <dbReference type="Google" id="ProtNLM"/>
    </source>
</evidence>
<dbReference type="SUPFAM" id="SSF55729">
    <property type="entry name" value="Acyl-CoA N-acyltransferases (Nat)"/>
    <property type="match status" value="1"/>
</dbReference>
<dbReference type="EMBL" id="GG662639">
    <property type="protein sequence ID" value="EAR99377.2"/>
    <property type="molecule type" value="Genomic_DNA"/>
</dbReference>
<dbReference type="GeneID" id="7829272"/>